<feature type="domain" description="Isochorismatase-like" evidence="2">
    <location>
        <begin position="4"/>
        <end position="143"/>
    </location>
</feature>
<dbReference type="SUPFAM" id="SSF52499">
    <property type="entry name" value="Isochorismatase-like hydrolases"/>
    <property type="match status" value="1"/>
</dbReference>
<evidence type="ECO:0000259" key="2">
    <source>
        <dbReference type="Pfam" id="PF00857"/>
    </source>
</evidence>
<dbReference type="Pfam" id="PF00857">
    <property type="entry name" value="Isochorismatase"/>
    <property type="match status" value="1"/>
</dbReference>
<reference evidence="3" key="1">
    <citation type="submission" date="2020-05" db="EMBL/GenBank/DDBJ databases">
        <authorList>
            <person name="Chiriac C."/>
            <person name="Salcher M."/>
            <person name="Ghai R."/>
            <person name="Kavagutti S V."/>
        </authorList>
    </citation>
    <scope>NUCLEOTIDE SEQUENCE</scope>
</reference>
<dbReference type="Gene3D" id="3.40.50.850">
    <property type="entry name" value="Isochorismatase-like"/>
    <property type="match status" value="1"/>
</dbReference>
<dbReference type="InterPro" id="IPR050272">
    <property type="entry name" value="Isochorismatase-like_hydrls"/>
</dbReference>
<dbReference type="GO" id="GO:0016787">
    <property type="term" value="F:hydrolase activity"/>
    <property type="evidence" value="ECO:0007669"/>
    <property type="project" value="UniProtKB-KW"/>
</dbReference>
<name>A0A6J7JZD3_9ZZZZ</name>
<sequence>MSRLLVVVDIQVAMVLGDFAVPDSQEFLAKWGSRIDEARAQETPVMFVQNDGEEPWDDAPGHPGWELYFKPLATERVVRKTTQNVFESNTSLADELRVGGFDELEMIGLQSELCVFESSKGALTEGFKVVLPVGMHATYDADYGLAANISQDIQRTLEELGASNS</sequence>
<keyword evidence="1" id="KW-0378">Hydrolase</keyword>
<dbReference type="InterPro" id="IPR036380">
    <property type="entry name" value="Isochorismatase-like_sf"/>
</dbReference>
<dbReference type="AlphaFoldDB" id="A0A6J7JZD3"/>
<dbReference type="EMBL" id="CAFBNO010000005">
    <property type="protein sequence ID" value="CAB4948089.1"/>
    <property type="molecule type" value="Genomic_DNA"/>
</dbReference>
<evidence type="ECO:0000313" key="3">
    <source>
        <dbReference type="EMBL" id="CAB4948089.1"/>
    </source>
</evidence>
<evidence type="ECO:0000256" key="1">
    <source>
        <dbReference type="ARBA" id="ARBA00022801"/>
    </source>
</evidence>
<dbReference type="PANTHER" id="PTHR43540">
    <property type="entry name" value="PEROXYUREIDOACRYLATE/UREIDOACRYLATE AMIDOHYDROLASE-RELATED"/>
    <property type="match status" value="1"/>
</dbReference>
<protein>
    <submittedName>
        <fullName evidence="3">Unannotated protein</fullName>
    </submittedName>
</protein>
<dbReference type="InterPro" id="IPR000868">
    <property type="entry name" value="Isochorismatase-like_dom"/>
</dbReference>
<organism evidence="3">
    <name type="scientific">freshwater metagenome</name>
    <dbReference type="NCBI Taxonomy" id="449393"/>
    <lineage>
        <taxon>unclassified sequences</taxon>
        <taxon>metagenomes</taxon>
        <taxon>ecological metagenomes</taxon>
    </lineage>
</organism>
<gene>
    <name evidence="3" type="ORF">UFOPK3837_00247</name>
</gene>
<proteinExistence type="predicted"/>
<accession>A0A6J7JZD3</accession>